<evidence type="ECO:0000313" key="2">
    <source>
        <dbReference type="Proteomes" id="UP000324222"/>
    </source>
</evidence>
<dbReference type="Proteomes" id="UP000324222">
    <property type="component" value="Unassembled WGS sequence"/>
</dbReference>
<accession>A0A5B7H701</accession>
<comment type="caution">
    <text evidence="1">The sequence shown here is derived from an EMBL/GenBank/DDBJ whole genome shotgun (WGS) entry which is preliminary data.</text>
</comment>
<protein>
    <submittedName>
        <fullName evidence="1">Uncharacterized protein</fullName>
    </submittedName>
</protein>
<dbReference type="EMBL" id="VSRR010027876">
    <property type="protein sequence ID" value="MPC68461.1"/>
    <property type="molecule type" value="Genomic_DNA"/>
</dbReference>
<organism evidence="1 2">
    <name type="scientific">Portunus trituberculatus</name>
    <name type="common">Swimming crab</name>
    <name type="synonym">Neptunus trituberculatus</name>
    <dbReference type="NCBI Taxonomy" id="210409"/>
    <lineage>
        <taxon>Eukaryota</taxon>
        <taxon>Metazoa</taxon>
        <taxon>Ecdysozoa</taxon>
        <taxon>Arthropoda</taxon>
        <taxon>Crustacea</taxon>
        <taxon>Multicrustacea</taxon>
        <taxon>Malacostraca</taxon>
        <taxon>Eumalacostraca</taxon>
        <taxon>Eucarida</taxon>
        <taxon>Decapoda</taxon>
        <taxon>Pleocyemata</taxon>
        <taxon>Brachyura</taxon>
        <taxon>Eubrachyura</taxon>
        <taxon>Portunoidea</taxon>
        <taxon>Portunidae</taxon>
        <taxon>Portuninae</taxon>
        <taxon>Portunus</taxon>
    </lineage>
</organism>
<gene>
    <name evidence="1" type="ORF">E2C01_062663</name>
</gene>
<proteinExistence type="predicted"/>
<dbReference type="AlphaFoldDB" id="A0A5B7H701"/>
<evidence type="ECO:0000313" key="1">
    <source>
        <dbReference type="EMBL" id="MPC68461.1"/>
    </source>
</evidence>
<keyword evidence="2" id="KW-1185">Reference proteome</keyword>
<reference evidence="1 2" key="1">
    <citation type="submission" date="2019-05" db="EMBL/GenBank/DDBJ databases">
        <title>Another draft genome of Portunus trituberculatus and its Hox gene families provides insights of decapod evolution.</title>
        <authorList>
            <person name="Jeong J.-H."/>
            <person name="Song I."/>
            <person name="Kim S."/>
            <person name="Choi T."/>
            <person name="Kim D."/>
            <person name="Ryu S."/>
            <person name="Kim W."/>
        </authorList>
    </citation>
    <scope>NUCLEOTIDE SEQUENCE [LARGE SCALE GENOMIC DNA]</scope>
    <source>
        <tissue evidence="1">Muscle</tissue>
    </source>
</reference>
<dbReference type="OrthoDB" id="6366904at2759"/>
<sequence>MANAPRFFSTSKTPSSWLTGPSIFALLAEKIVKASFCFEPRTTLRTGKPVCNFKDGSKIGSPHLFNTLVETLIELPLPRSCELTTYEDDITLVCTGPFRRTHSPRETLVRAWFQAQPQQIKAMAFGGPIPNVPLIRTARIAVEWVENHQYLGVWLDRRLTQDPGREP</sequence>
<name>A0A5B7H701_PORTR</name>